<accession>A0AAV8W039</accession>
<dbReference type="InterPro" id="IPR041679">
    <property type="entry name" value="DNA2/NAM7-like_C"/>
</dbReference>
<name>A0AAV8W039_9CUCU</name>
<reference evidence="3 4" key="1">
    <citation type="journal article" date="2023" name="Insect Mol. Biol.">
        <title>Genome sequencing provides insights into the evolution of gene families encoding plant cell wall-degrading enzymes in longhorned beetles.</title>
        <authorList>
            <person name="Shin N.R."/>
            <person name="Okamura Y."/>
            <person name="Kirsch R."/>
            <person name="Pauchet Y."/>
        </authorList>
    </citation>
    <scope>NUCLEOTIDE SEQUENCE [LARGE SCALE GENOMIC DNA]</scope>
    <source>
        <strain evidence="3">EAD_L_NR</strain>
    </source>
</reference>
<dbReference type="AlphaFoldDB" id="A0AAV8W039"/>
<dbReference type="PROSITE" id="PS00028">
    <property type="entry name" value="ZINC_FINGER_C2H2_1"/>
    <property type="match status" value="1"/>
</dbReference>
<dbReference type="GO" id="GO:0035194">
    <property type="term" value="P:regulatory ncRNA-mediated post-transcriptional gene silencing"/>
    <property type="evidence" value="ECO:0007669"/>
    <property type="project" value="TreeGrafter"/>
</dbReference>
<gene>
    <name evidence="3" type="ORF">NQ315_006495</name>
</gene>
<dbReference type="PANTHER" id="PTHR10887">
    <property type="entry name" value="DNA2/NAM7 HELICASE FAMILY"/>
    <property type="match status" value="1"/>
</dbReference>
<feature type="domain" description="C2H2-type" evidence="2">
    <location>
        <begin position="167"/>
        <end position="189"/>
    </location>
</feature>
<evidence type="ECO:0000259" key="2">
    <source>
        <dbReference type="PROSITE" id="PS00028"/>
    </source>
</evidence>
<evidence type="ECO:0000313" key="3">
    <source>
        <dbReference type="EMBL" id="KAJ8919966.1"/>
    </source>
</evidence>
<organism evidence="3 4">
    <name type="scientific">Exocentrus adspersus</name>
    <dbReference type="NCBI Taxonomy" id="1586481"/>
    <lineage>
        <taxon>Eukaryota</taxon>
        <taxon>Metazoa</taxon>
        <taxon>Ecdysozoa</taxon>
        <taxon>Arthropoda</taxon>
        <taxon>Hexapoda</taxon>
        <taxon>Insecta</taxon>
        <taxon>Pterygota</taxon>
        <taxon>Neoptera</taxon>
        <taxon>Endopterygota</taxon>
        <taxon>Coleoptera</taxon>
        <taxon>Polyphaga</taxon>
        <taxon>Cucujiformia</taxon>
        <taxon>Chrysomeloidea</taxon>
        <taxon>Cerambycidae</taxon>
        <taxon>Lamiinae</taxon>
        <taxon>Acanthocinini</taxon>
        <taxon>Exocentrus</taxon>
    </lineage>
</organism>
<dbReference type="InterPro" id="IPR045055">
    <property type="entry name" value="DNA2/NAM7-like"/>
</dbReference>
<dbReference type="Gene3D" id="3.40.50.300">
    <property type="entry name" value="P-loop containing nucleotide triphosphate hydrolases"/>
    <property type="match status" value="2"/>
</dbReference>
<sequence length="1238" mass="142819">MVTRRTMELQAQKYLKQKNWTQAIDLYNKLLENEQNTMEQVVGYLTERAECFMETNNYQAVIADSKHVIQLFEDHDDYNVTLARKRLIHCFCLLKRFPEADVTARDWLIYLKTSDSNTEVKPLLESVLGNFINCKNSNQKSISLSKILETNFTTSATTTVKAVAHTCIYCNVSYTEKEDLRDHCQTEAHEMMVMSDEGREWHWRPPPRGFHTDTYTLCENWTDSGNCRLGLTCVGAHGERELAEWKERFRYREMKMHRAKEKELFGKSYTEELLDKWSQSPNPSCLMLDKIEGVEHSCSSPLSATVLSKNSSHEWTFCLKAKRALKAVALLQDTYRNHFFISSILVKRLEDSSNCSLYLKNNQEWICTDACNGPQPPVEYTVNIVFTAGIFGTFRQSVVFDFGQEPILVKHLCIDVVPDSDLDKITELRKVINVSITERWTAHNSDIVAFSSDLIPNPVDEKWARILYSMYPYPHSDTFQLSYSTMSGKKFTRDNYRERMHELLYIEEMARYDLVAQYNVTTVMQLAHCYILSPNSTASSTAKYSSNGELFASINLGKELSEDTSEGKLILMHCKTVYFRPANAQGKRVYQALIEDKGKNMVYLRVSAQAVRELGLTRDSEVEVQIQFQLNRIPYCEWHYTLDKMPNFRLIFPETYLEPTIPWSPGRQWNKNLDRRLNVRQKEAILAITTPLTVRLPPILLIGSYGTGKTFTLAQTIKELIREPSNRILLCTHSNSAADLYIMDYLHPWVVAGEENARPIRVYYQHRWVATVHPTVQQYCLINSDGTTRSFNAPTVEDITKHKITVVTLSTSIYLIAMGLPQGFFTHILIDEAAQALECETITPLTMATDKTRIALAGDHMQLGPIVFSSFAKERNLHISLLERLYDDYPSPYSCKIMLPENYRAHESIMQFTSETFYEHKLFTRRKQSRHKKFYPLTFFTTRGEDVQDKNSTAFYNNSEVYEVVERVMELKQNWPEYWGPFNEHAIGVITPYADQVFRIRSELRKRRVNDVCVERVLNVQGKQFRVVVLSTVRTRKTCINQSPADDVEYGFLSNLKLLNTAITRAQSLVAVVGDPVALCSVGKCSKVWEYFIVTCKDNGSLFGITWEQLRLQLDGIELKKIYTLNPLAPEFIPRRYRNAVPEPVKIDNKSPEVLPFPLPDYRLYPSLLYPAHPRQILYNMPPPLPPLRAVVPPPVPHIPPVQLPNGSIPPKTRSSSQRKRRTVQQQVDPIFQQRAFP</sequence>
<keyword evidence="4" id="KW-1185">Reference proteome</keyword>
<evidence type="ECO:0000256" key="1">
    <source>
        <dbReference type="SAM" id="MobiDB-lite"/>
    </source>
</evidence>
<dbReference type="InterPro" id="IPR047187">
    <property type="entry name" value="SF1_C_Upf1"/>
</dbReference>
<feature type="region of interest" description="Disordered" evidence="1">
    <location>
        <begin position="1200"/>
        <end position="1238"/>
    </location>
</feature>
<protein>
    <recommendedName>
        <fullName evidence="2">C2H2-type domain-containing protein</fullName>
    </recommendedName>
</protein>
<dbReference type="Pfam" id="PF13087">
    <property type="entry name" value="AAA_12"/>
    <property type="match status" value="1"/>
</dbReference>
<dbReference type="InterPro" id="IPR011990">
    <property type="entry name" value="TPR-like_helical_dom_sf"/>
</dbReference>
<dbReference type="SUPFAM" id="SSF52540">
    <property type="entry name" value="P-loop containing nucleoside triphosphate hydrolases"/>
    <property type="match status" value="1"/>
</dbReference>
<dbReference type="Pfam" id="PF13086">
    <property type="entry name" value="AAA_11"/>
    <property type="match status" value="2"/>
</dbReference>
<dbReference type="Gene3D" id="1.25.40.10">
    <property type="entry name" value="Tetratricopeptide repeat domain"/>
    <property type="match status" value="1"/>
</dbReference>
<dbReference type="CDD" id="cd18808">
    <property type="entry name" value="SF1_C_Upf1"/>
    <property type="match status" value="1"/>
</dbReference>
<dbReference type="InterPro" id="IPR013087">
    <property type="entry name" value="Znf_C2H2_type"/>
</dbReference>
<evidence type="ECO:0000313" key="4">
    <source>
        <dbReference type="Proteomes" id="UP001159042"/>
    </source>
</evidence>
<dbReference type="InterPro" id="IPR041677">
    <property type="entry name" value="DNA2/NAM7_AAA_11"/>
</dbReference>
<dbReference type="Proteomes" id="UP001159042">
    <property type="component" value="Unassembled WGS sequence"/>
</dbReference>
<dbReference type="GO" id="GO:0043186">
    <property type="term" value="C:P granule"/>
    <property type="evidence" value="ECO:0007669"/>
    <property type="project" value="TreeGrafter"/>
</dbReference>
<dbReference type="GO" id="GO:0005829">
    <property type="term" value="C:cytosol"/>
    <property type="evidence" value="ECO:0007669"/>
    <property type="project" value="TreeGrafter"/>
</dbReference>
<comment type="caution">
    <text evidence="3">The sequence shown here is derived from an EMBL/GenBank/DDBJ whole genome shotgun (WGS) entry which is preliminary data.</text>
</comment>
<dbReference type="GO" id="GO:0004386">
    <property type="term" value="F:helicase activity"/>
    <property type="evidence" value="ECO:0007669"/>
    <property type="project" value="InterPro"/>
</dbReference>
<dbReference type="PANTHER" id="PTHR10887:SF365">
    <property type="entry name" value="HELICASE WITH ZINC FINGER DOMAIN-RELATED"/>
    <property type="match status" value="1"/>
</dbReference>
<dbReference type="InterPro" id="IPR027417">
    <property type="entry name" value="P-loop_NTPase"/>
</dbReference>
<dbReference type="EMBL" id="JANEYG010000016">
    <property type="protein sequence ID" value="KAJ8919966.1"/>
    <property type="molecule type" value="Genomic_DNA"/>
</dbReference>
<dbReference type="SUPFAM" id="SSF48452">
    <property type="entry name" value="TPR-like"/>
    <property type="match status" value="1"/>
</dbReference>
<proteinExistence type="predicted"/>
<dbReference type="FunFam" id="3.40.50.300:FF:000419">
    <property type="entry name" value="Probable helicase with zinc finger domain"/>
    <property type="match status" value="1"/>
</dbReference>